<dbReference type="HOGENOM" id="CLU_379551_0_0_1"/>
<evidence type="ECO:0000256" key="2">
    <source>
        <dbReference type="ARBA" id="ARBA00022598"/>
    </source>
</evidence>
<gene>
    <name evidence="6" type="primary">TBLA0I01840</name>
    <name evidence="6" type="ORF">TBLA_0I01840</name>
</gene>
<evidence type="ECO:0000313" key="7">
    <source>
        <dbReference type="Proteomes" id="UP000002866"/>
    </source>
</evidence>
<dbReference type="GO" id="GO:0005777">
    <property type="term" value="C:peroxisome"/>
    <property type="evidence" value="ECO:0007669"/>
    <property type="project" value="TreeGrafter"/>
</dbReference>
<keyword evidence="7" id="KW-1185">Reference proteome</keyword>
<name>I2H8Z0_HENB6</name>
<dbReference type="PANTHER" id="PTHR43107:SF15">
    <property type="entry name" value="FATTY ACID TRANSPORT PROTEIN 3, ISOFORM A"/>
    <property type="match status" value="1"/>
</dbReference>
<protein>
    <recommendedName>
        <fullName evidence="8">AMP-dependent synthetase/ligase domain-containing protein</fullName>
    </recommendedName>
</protein>
<feature type="transmembrane region" description="Helical" evidence="5">
    <location>
        <begin position="12"/>
        <end position="32"/>
    </location>
</feature>
<evidence type="ECO:0000313" key="6">
    <source>
        <dbReference type="EMBL" id="CCH62842.1"/>
    </source>
</evidence>
<dbReference type="GO" id="GO:0044539">
    <property type="term" value="P:long-chain fatty acid import into cell"/>
    <property type="evidence" value="ECO:0007669"/>
    <property type="project" value="TreeGrafter"/>
</dbReference>
<dbReference type="KEGG" id="tbl:TBLA_0I01840"/>
<dbReference type="OrthoDB" id="10253869at2759"/>
<evidence type="ECO:0000256" key="1">
    <source>
        <dbReference type="ARBA" id="ARBA00006432"/>
    </source>
</evidence>
<organism evidence="6 7">
    <name type="scientific">Henningerozyma blattae (strain ATCC 34711 / CBS 6284 / DSM 70876 / NBRC 10599 / NRRL Y-10934 / UCD 77-7)</name>
    <name type="common">Yeast</name>
    <name type="synonym">Tetrapisispora blattae</name>
    <dbReference type="NCBI Taxonomy" id="1071380"/>
    <lineage>
        <taxon>Eukaryota</taxon>
        <taxon>Fungi</taxon>
        <taxon>Dikarya</taxon>
        <taxon>Ascomycota</taxon>
        <taxon>Saccharomycotina</taxon>
        <taxon>Saccharomycetes</taxon>
        <taxon>Saccharomycetales</taxon>
        <taxon>Saccharomycetaceae</taxon>
        <taxon>Henningerozyma</taxon>
    </lineage>
</organism>
<dbReference type="GeneID" id="14498019"/>
<dbReference type="SUPFAM" id="SSF56801">
    <property type="entry name" value="Acetyl-CoA synthetase-like"/>
    <property type="match status" value="1"/>
</dbReference>
<keyword evidence="2" id="KW-0436">Ligase</keyword>
<evidence type="ECO:0008006" key="8">
    <source>
        <dbReference type="Google" id="ProtNLM"/>
    </source>
</evidence>
<sequence length="730" mass="86357">MWRFSIGLLYDLIFMVIWFCVQLQWKVFIFLLGPCRMIISTFTDSIPIWLDDKYQLHDDYKILSYSSTEILAYIRSVRKNEFHGWDIFTQNVFLQPDSLLLIYIRPLAYQKGQYQLETYTYKDIYEFVLRLSYVLHFQYSICPGDRIGIIFTNKPLFILLWLALWNIGALPVCFESSKEDYQLLEESIKLSSISQLFIDPELSSFIRKITNTSKLRSIKFNNIHEQDLMKILLSPNSPIFLQNQTKRNSKLGNDLNSGIIFIKYSNLNVPPSQIKIRLKNISWRKIGLSYKLFSNILKIDHKSIVFTTVPLYHARSSMLCVWTTILQGGCTAIGHSFTTNTFWKQVFMTQATHIQYSGELCRYLLNTPPSTYDNLQKTQIAYGTGLRKDIWMKFKNRFHIQSIGEYYEKFDDNSILTPINFQSNERNIGSCRSHGLLLTFILSFSHKMIDISQIEYSNKEYNNGSNSSISVSTDNSNVFEIEINHYKNIIRQNQNKKLQTGNPSWLITHVFSPTQKKEALKNHQHPENNISNDKEYQSDLILSNLFNYNDMWIKNSDIFTIDRINKSWYLQDTNQNEFFINNQLILSIKIEDEFYNYGYKNIFQVIIIGKQIQEKLFNVAYIKLNNHPEDRKGKTKNLAHMEQTIENFLNSIRHQLAKRLLPEEIPQFIKIVDEFKLTDDYFISKEYYKLQEEFPFGSMKRWNELISLNDENNEKVFRLNQVRYLYKLTS</sequence>
<dbReference type="PANTHER" id="PTHR43107">
    <property type="entry name" value="LONG-CHAIN FATTY ACID TRANSPORT PROTEIN"/>
    <property type="match status" value="1"/>
</dbReference>
<comment type="similarity">
    <text evidence="1">Belongs to the ATP-dependent AMP-binding enzyme family.</text>
</comment>
<evidence type="ECO:0000256" key="5">
    <source>
        <dbReference type="SAM" id="Phobius"/>
    </source>
</evidence>
<dbReference type="InParanoid" id="I2H8Z0"/>
<dbReference type="GO" id="GO:0004467">
    <property type="term" value="F:long-chain fatty acid-CoA ligase activity"/>
    <property type="evidence" value="ECO:0007669"/>
    <property type="project" value="TreeGrafter"/>
</dbReference>
<reference evidence="6 7" key="1">
    <citation type="journal article" date="2011" name="Proc. Natl. Acad. Sci. U.S.A.">
        <title>Evolutionary erosion of yeast sex chromosomes by mating-type switching accidents.</title>
        <authorList>
            <person name="Gordon J.L."/>
            <person name="Armisen D."/>
            <person name="Proux-Wera E."/>
            <person name="Oheigeartaigh S.S."/>
            <person name="Byrne K.P."/>
            <person name="Wolfe K.H."/>
        </authorList>
    </citation>
    <scope>NUCLEOTIDE SEQUENCE [LARGE SCALE GENOMIC DNA]</scope>
    <source>
        <strain evidence="7">ATCC 34711 / CBS 6284 / DSM 70876 / NBRC 10599 / NRRL Y-10934 / UCD 77-7</strain>
    </source>
</reference>
<keyword evidence="4" id="KW-0067">ATP-binding</keyword>
<dbReference type="eggNOG" id="KOG1179">
    <property type="taxonomic scope" value="Eukaryota"/>
</dbReference>
<dbReference type="Proteomes" id="UP000002866">
    <property type="component" value="Chromosome 9"/>
</dbReference>
<dbReference type="GO" id="GO:0005324">
    <property type="term" value="F:long-chain fatty acid transmembrane transporter activity"/>
    <property type="evidence" value="ECO:0007669"/>
    <property type="project" value="TreeGrafter"/>
</dbReference>
<dbReference type="InterPro" id="IPR042099">
    <property type="entry name" value="ANL_N_sf"/>
</dbReference>
<dbReference type="AlphaFoldDB" id="I2H8Z0"/>
<proteinExistence type="inferred from homology"/>
<dbReference type="EMBL" id="HE806324">
    <property type="protein sequence ID" value="CCH62842.1"/>
    <property type="molecule type" value="Genomic_DNA"/>
</dbReference>
<accession>I2H8Z0</accession>
<dbReference type="STRING" id="1071380.I2H8Z0"/>
<dbReference type="GO" id="GO:0005811">
    <property type="term" value="C:lipid droplet"/>
    <property type="evidence" value="ECO:0007669"/>
    <property type="project" value="TreeGrafter"/>
</dbReference>
<dbReference type="GO" id="GO:0009898">
    <property type="term" value="C:cytoplasmic side of plasma membrane"/>
    <property type="evidence" value="ECO:0007669"/>
    <property type="project" value="TreeGrafter"/>
</dbReference>
<keyword evidence="3" id="KW-0547">Nucleotide-binding</keyword>
<keyword evidence="5" id="KW-0472">Membrane</keyword>
<dbReference type="RefSeq" id="XP_004182361.1">
    <property type="nucleotide sequence ID" value="XM_004182313.1"/>
</dbReference>
<evidence type="ECO:0000256" key="4">
    <source>
        <dbReference type="ARBA" id="ARBA00022840"/>
    </source>
</evidence>
<evidence type="ECO:0000256" key="3">
    <source>
        <dbReference type="ARBA" id="ARBA00022741"/>
    </source>
</evidence>
<keyword evidence="5" id="KW-1133">Transmembrane helix</keyword>
<dbReference type="Gene3D" id="3.40.50.12780">
    <property type="entry name" value="N-terminal domain of ligase-like"/>
    <property type="match status" value="2"/>
</dbReference>
<dbReference type="GO" id="GO:0005524">
    <property type="term" value="F:ATP binding"/>
    <property type="evidence" value="ECO:0007669"/>
    <property type="project" value="UniProtKB-KW"/>
</dbReference>
<keyword evidence="5" id="KW-0812">Transmembrane</keyword>